<organism evidence="3">
    <name type="scientific">Metarhizium acridum (strain CQMa 102)</name>
    <dbReference type="NCBI Taxonomy" id="655827"/>
    <lineage>
        <taxon>Eukaryota</taxon>
        <taxon>Fungi</taxon>
        <taxon>Dikarya</taxon>
        <taxon>Ascomycota</taxon>
        <taxon>Pezizomycotina</taxon>
        <taxon>Sordariomycetes</taxon>
        <taxon>Hypocreomycetidae</taxon>
        <taxon>Hypocreales</taxon>
        <taxon>Clavicipitaceae</taxon>
        <taxon>Metarhizium</taxon>
    </lineage>
</organism>
<gene>
    <name evidence="2" type="ORF">MAC_04490</name>
</gene>
<dbReference type="eggNOG" id="ENOG502SAH3">
    <property type="taxonomic scope" value="Eukaryota"/>
</dbReference>
<dbReference type="InterPro" id="IPR011333">
    <property type="entry name" value="SKP1/BTB/POZ_sf"/>
</dbReference>
<evidence type="ECO:0000313" key="2">
    <source>
        <dbReference type="EMBL" id="EFY89471.1"/>
    </source>
</evidence>
<dbReference type="EMBL" id="GL698499">
    <property type="protein sequence ID" value="EFY89471.1"/>
    <property type="molecule type" value="Genomic_DNA"/>
</dbReference>
<dbReference type="Gene3D" id="3.30.710.10">
    <property type="entry name" value="Potassium Channel Kv1.1, Chain A"/>
    <property type="match status" value="1"/>
</dbReference>
<sequence>MADPRITAIDKALGDVQLPAHSLVLTAQSSYFKRALQGEMQEGKTRKFEYSQGSMQAYWRAFEYMYTGKYSEEPCMKLNDTDDDELSKDVRVYQLADYFGVDGLKDDALQKFKAKITKLWVTELFVDCIRDVYQSTSDEKCKMRQAVVDVVNQHRSELWQRRPFKDLVREGGDFAVDLMSKLLVEDEEKTVV</sequence>
<dbReference type="PANTHER" id="PTHR47843">
    <property type="entry name" value="BTB DOMAIN-CONTAINING PROTEIN-RELATED"/>
    <property type="match status" value="1"/>
</dbReference>
<reference evidence="2 3" key="1">
    <citation type="journal article" date="2011" name="PLoS Genet.">
        <title>Genome sequencing and comparative transcriptomics of the model entomopathogenic fungi Metarhizium anisopliae and M. acridum.</title>
        <authorList>
            <person name="Gao Q."/>
            <person name="Jin K."/>
            <person name="Ying S.H."/>
            <person name="Zhang Y."/>
            <person name="Xiao G."/>
            <person name="Shang Y."/>
            <person name="Duan Z."/>
            <person name="Hu X."/>
            <person name="Xie X.Q."/>
            <person name="Zhou G."/>
            <person name="Peng G."/>
            <person name="Luo Z."/>
            <person name="Huang W."/>
            <person name="Wang B."/>
            <person name="Fang W."/>
            <person name="Wang S."/>
            <person name="Zhong Y."/>
            <person name="Ma L.J."/>
            <person name="St Leger R.J."/>
            <person name="Zhao G.P."/>
            <person name="Pei Y."/>
            <person name="Feng M.G."/>
            <person name="Xia Y."/>
            <person name="Wang C."/>
        </authorList>
    </citation>
    <scope>NUCLEOTIDE SEQUENCE [LARGE SCALE GENOMIC DNA]</scope>
    <source>
        <strain evidence="2 3">CQMa 102</strain>
    </source>
</reference>
<accession>E9E3P6</accession>
<keyword evidence="3" id="KW-1185">Reference proteome</keyword>
<dbReference type="HOGENOM" id="CLU_057752_7_0_1"/>
<dbReference type="AlphaFoldDB" id="E9E3P6"/>
<dbReference type="STRING" id="655827.E9E3P6"/>
<evidence type="ECO:0000259" key="1">
    <source>
        <dbReference type="Pfam" id="PF00651"/>
    </source>
</evidence>
<dbReference type="InParanoid" id="E9E3P6"/>
<dbReference type="OrthoDB" id="6359816at2759"/>
<dbReference type="Proteomes" id="UP000002499">
    <property type="component" value="Unassembled WGS sequence"/>
</dbReference>
<dbReference type="CDD" id="cd18186">
    <property type="entry name" value="BTB_POZ_ZBTB_KLHL-like"/>
    <property type="match status" value="1"/>
</dbReference>
<dbReference type="Pfam" id="PF00651">
    <property type="entry name" value="BTB"/>
    <property type="match status" value="1"/>
</dbReference>
<dbReference type="OMA" id="HRSELWQ"/>
<evidence type="ECO:0000313" key="3">
    <source>
        <dbReference type="Proteomes" id="UP000002499"/>
    </source>
</evidence>
<dbReference type="SUPFAM" id="SSF54695">
    <property type="entry name" value="POZ domain"/>
    <property type="match status" value="1"/>
</dbReference>
<protein>
    <submittedName>
        <fullName evidence="2">BTB/POZ domain-containing protein</fullName>
    </submittedName>
</protein>
<dbReference type="InterPro" id="IPR000210">
    <property type="entry name" value="BTB/POZ_dom"/>
</dbReference>
<name>E9E3P6_METAQ</name>
<feature type="domain" description="BTB" evidence="1">
    <location>
        <begin position="14"/>
        <end position="113"/>
    </location>
</feature>
<proteinExistence type="predicted"/>